<comment type="caution">
    <text evidence="3">The sequence shown here is derived from an EMBL/GenBank/DDBJ whole genome shotgun (WGS) entry which is preliminary data.</text>
</comment>
<organism evidence="3 4">
    <name type="scientific">Aquifex aeolicus</name>
    <dbReference type="NCBI Taxonomy" id="63363"/>
    <lineage>
        <taxon>Bacteria</taxon>
        <taxon>Pseudomonadati</taxon>
        <taxon>Aquificota</taxon>
        <taxon>Aquificia</taxon>
        <taxon>Aquificales</taxon>
        <taxon>Aquificaceae</taxon>
        <taxon>Aquifex</taxon>
    </lineage>
</organism>
<comment type="similarity">
    <text evidence="1">Belongs to the bacterial secretin family.</text>
</comment>
<dbReference type="PRINTS" id="PR00811">
    <property type="entry name" value="BCTERIALGSPD"/>
</dbReference>
<protein>
    <recommendedName>
        <fullName evidence="2">Type II/III secretion system secretin-like domain-containing protein</fullName>
    </recommendedName>
</protein>
<evidence type="ECO:0000259" key="2">
    <source>
        <dbReference type="Pfam" id="PF00263"/>
    </source>
</evidence>
<dbReference type="InterPro" id="IPR051808">
    <property type="entry name" value="Type_IV_pilus_biogenesis"/>
</dbReference>
<gene>
    <name evidence="3" type="ORF">EYH37_00205</name>
</gene>
<evidence type="ECO:0000313" key="4">
    <source>
        <dbReference type="Proteomes" id="UP000606463"/>
    </source>
</evidence>
<dbReference type="Proteomes" id="UP000606463">
    <property type="component" value="Unassembled WGS sequence"/>
</dbReference>
<dbReference type="EMBL" id="DQVE01000002">
    <property type="protein sequence ID" value="HIP97781.1"/>
    <property type="molecule type" value="Genomic_DNA"/>
</dbReference>
<dbReference type="PANTHER" id="PTHR30604:SF1">
    <property type="entry name" value="DNA UTILIZATION PROTEIN HOFQ"/>
    <property type="match status" value="1"/>
</dbReference>
<dbReference type="GO" id="GO:0009306">
    <property type="term" value="P:protein secretion"/>
    <property type="evidence" value="ECO:0007669"/>
    <property type="project" value="InterPro"/>
</dbReference>
<accession>A0A9D1CEW6</accession>
<evidence type="ECO:0000313" key="3">
    <source>
        <dbReference type="EMBL" id="HIP97781.1"/>
    </source>
</evidence>
<dbReference type="InterPro" id="IPR004846">
    <property type="entry name" value="T2SS/T3SS_dom"/>
</dbReference>
<sequence>MKKILKIFLGLFVAIGLSGAQQLDYIGYISCLSKKGTVKSKYAILETTKIVGVASSLDNIFRQLNEKYLITQVVKGSCSISDSLEIYLTKPVMALELLNALIRIYNLQYYIDGNISYKPVYLLMYQNSISFQRLFSLIKEKIKSVNKNLIVKWIPESKAIVIADVNSNIFAIAEKVKRNTKGCSQEGLIDYVDLCKENECTRFLLSVEGTKVNLIPYYICKDGKKILFKIPNSCKDGIKVKTLYLDKTSLTDLLKIFGKLFNIQFVYDLTEISQLKNTQNLHLVFECLTKDKAIEFLKKNFHLFLEQKTPNVYRIFADRDNYSLALKRVSNLVTKVFYIQNIPLRDFIKLLEIYYRDKVVYSADPEFNAVTVIATKETIYSIVKKLGIYIRDSEVSDRLMSKIYYVKYGEIGDFVTKIKEFLSKKGIVKTLEKARAIEITDYPTNLAMIEKVFGKFLSQKPIKIKVIVKFINIEKNFARSLGINWEATYTGNAKTESISSLNIAQNTGNISVTASFLSKKLNPLNVSIAAAETIGLAKTLSSPSLIILNGQQGTISQGVQIPYQAVDQNGNPTTNLVQATLTLNVEPLLLPDGRILLKLNLSNNSPNTALSVNGQPAINTFTIQQDFIVPNGGTIIIGGVLQKKIDNGETGVPIIRKIPLLGWLFKTKNWSKQDNELYVIVTAKVIGD</sequence>
<evidence type="ECO:0000256" key="1">
    <source>
        <dbReference type="RuleBase" id="RU004003"/>
    </source>
</evidence>
<dbReference type="AlphaFoldDB" id="A0A9D1CEW6"/>
<dbReference type="InterPro" id="IPR001775">
    <property type="entry name" value="GspD/PilQ"/>
</dbReference>
<name>A0A9D1CEW6_AQUAO</name>
<reference evidence="3" key="1">
    <citation type="journal article" date="2020" name="ISME J.">
        <title>Gammaproteobacteria mediating utilization of methyl-, sulfur- and petroleum organic compounds in deep ocean hydrothermal plumes.</title>
        <authorList>
            <person name="Zhou Z."/>
            <person name="Liu Y."/>
            <person name="Pan J."/>
            <person name="Cron B.R."/>
            <person name="Toner B.M."/>
            <person name="Anantharaman K."/>
            <person name="Breier J.A."/>
            <person name="Dick G.J."/>
            <person name="Li M."/>
        </authorList>
    </citation>
    <scope>NUCLEOTIDE SEQUENCE</scope>
    <source>
        <strain evidence="3">SZUA-1501</strain>
    </source>
</reference>
<dbReference type="PANTHER" id="PTHR30604">
    <property type="entry name" value="PROTEIN TRANSPORT PROTEIN HOFQ"/>
    <property type="match status" value="1"/>
</dbReference>
<dbReference type="Pfam" id="PF00263">
    <property type="entry name" value="Secretin"/>
    <property type="match status" value="1"/>
</dbReference>
<feature type="domain" description="Type II/III secretion system secretin-like" evidence="2">
    <location>
        <begin position="531"/>
        <end position="686"/>
    </location>
</feature>
<proteinExistence type="inferred from homology"/>